<feature type="region of interest" description="Disordered" evidence="1">
    <location>
        <begin position="272"/>
        <end position="300"/>
    </location>
</feature>
<sequence>QFDADISNPKELFEEVDGRTHPIDCPKDWQLFYKSSSEYTQIKSIDCVKENKKFHYIVTSLDDKKTPMDTPFFARCAQERCLSCSAVSCDSGDCVPPTWTPGEEQSCAKLTCDPARFEVKSNDKWLPFEEEPKCHDGDWSMNGGKTKFAVARCVNLTSCLPLGCRGCSDSVDSAACSNPEMQMTDSSGNSTGSVICDSTRGRWISAGTKKDVNSSALTCARKLTAVVSPPSTGRSAMLALGWTLVVAGVLGNVIGCVIWWRVTVLRRISSAPSKPIETGHSTKNQATVTSTSLQDQTSTQ</sequence>
<feature type="transmembrane region" description="Helical" evidence="2">
    <location>
        <begin position="236"/>
        <end position="260"/>
    </location>
</feature>
<feature type="compositionally biased region" description="Low complexity" evidence="1">
    <location>
        <begin position="287"/>
        <end position="300"/>
    </location>
</feature>
<comment type="caution">
    <text evidence="3">The sequence shown here is derived from an EMBL/GenBank/DDBJ whole genome shotgun (WGS) entry which is preliminary data.</text>
</comment>
<evidence type="ECO:0000256" key="2">
    <source>
        <dbReference type="SAM" id="Phobius"/>
    </source>
</evidence>
<keyword evidence="2" id="KW-1133">Transmembrane helix</keyword>
<dbReference type="AlphaFoldDB" id="A0AAV5WSH3"/>
<reference evidence="3" key="1">
    <citation type="submission" date="2023-10" db="EMBL/GenBank/DDBJ databases">
        <title>Genome assembly of Pristionchus species.</title>
        <authorList>
            <person name="Yoshida K."/>
            <person name="Sommer R.J."/>
        </authorList>
    </citation>
    <scope>NUCLEOTIDE SEQUENCE</scope>
    <source>
        <strain evidence="3">RS5133</strain>
    </source>
</reference>
<feature type="non-terminal residue" evidence="3">
    <location>
        <position position="1"/>
    </location>
</feature>
<protein>
    <submittedName>
        <fullName evidence="3">Uncharacterized protein</fullName>
    </submittedName>
</protein>
<evidence type="ECO:0000313" key="4">
    <source>
        <dbReference type="Proteomes" id="UP001432322"/>
    </source>
</evidence>
<gene>
    <name evidence="3" type="ORF">PFISCL1PPCAC_24807</name>
</gene>
<dbReference type="EMBL" id="BTSY01000006">
    <property type="protein sequence ID" value="GMT33510.1"/>
    <property type="molecule type" value="Genomic_DNA"/>
</dbReference>
<keyword evidence="2" id="KW-0812">Transmembrane</keyword>
<accession>A0AAV5WSH3</accession>
<evidence type="ECO:0000313" key="3">
    <source>
        <dbReference type="EMBL" id="GMT33510.1"/>
    </source>
</evidence>
<proteinExistence type="predicted"/>
<evidence type="ECO:0000256" key="1">
    <source>
        <dbReference type="SAM" id="MobiDB-lite"/>
    </source>
</evidence>
<keyword evidence="2" id="KW-0472">Membrane</keyword>
<dbReference type="Proteomes" id="UP001432322">
    <property type="component" value="Unassembled WGS sequence"/>
</dbReference>
<name>A0AAV5WSH3_9BILA</name>
<feature type="non-terminal residue" evidence="3">
    <location>
        <position position="300"/>
    </location>
</feature>
<keyword evidence="4" id="KW-1185">Reference proteome</keyword>
<organism evidence="3 4">
    <name type="scientific">Pristionchus fissidentatus</name>
    <dbReference type="NCBI Taxonomy" id="1538716"/>
    <lineage>
        <taxon>Eukaryota</taxon>
        <taxon>Metazoa</taxon>
        <taxon>Ecdysozoa</taxon>
        <taxon>Nematoda</taxon>
        <taxon>Chromadorea</taxon>
        <taxon>Rhabditida</taxon>
        <taxon>Rhabditina</taxon>
        <taxon>Diplogasteromorpha</taxon>
        <taxon>Diplogasteroidea</taxon>
        <taxon>Neodiplogasteridae</taxon>
        <taxon>Pristionchus</taxon>
    </lineage>
</organism>